<proteinExistence type="predicted"/>
<dbReference type="EMBL" id="JANFNG010000001">
    <property type="protein sequence ID" value="MCQ4079591.1"/>
    <property type="molecule type" value="Genomic_DNA"/>
</dbReference>
<gene>
    <name evidence="1" type="ORF">NGB36_02980</name>
</gene>
<name>A0ABT1PPI9_9ACTN</name>
<sequence length="95" mass="9975">MFRLQLSVPGLAALRGVGVEAGWAVVRLARLPLQAAAGGVGQLAGRLPRVVPRRVHGVGHLALPVHRSVIEEVGFLVAEAQQMPPGERHLLPDAG</sequence>
<comment type="caution">
    <text evidence="1">The sequence shown here is derived from an EMBL/GenBank/DDBJ whole genome shotgun (WGS) entry which is preliminary data.</text>
</comment>
<reference evidence="1" key="1">
    <citation type="submission" date="2022-06" db="EMBL/GenBank/DDBJ databases">
        <title>Draft genome sequence of Streptomyces sp. RB6PN25 isolated from peat swamp forest in Thailand.</title>
        <authorList>
            <person name="Duangmal K."/>
            <person name="Klaysubun C."/>
        </authorList>
    </citation>
    <scope>NUCLEOTIDE SEQUENCE</scope>
    <source>
        <strain evidence="1">RB6PN25</strain>
    </source>
</reference>
<dbReference type="Proteomes" id="UP001057702">
    <property type="component" value="Unassembled WGS sequence"/>
</dbReference>
<accession>A0ABT1PPI9</accession>
<dbReference type="RefSeq" id="WP_255918435.1">
    <property type="nucleotide sequence ID" value="NZ_JANFNG010000001.1"/>
</dbReference>
<evidence type="ECO:0008006" key="3">
    <source>
        <dbReference type="Google" id="ProtNLM"/>
    </source>
</evidence>
<protein>
    <recommendedName>
        <fullName evidence="3">Secreted protein</fullName>
    </recommendedName>
</protein>
<keyword evidence="2" id="KW-1185">Reference proteome</keyword>
<organism evidence="1 2">
    <name type="scientific">Streptomyces humicola</name>
    <dbReference type="NCBI Taxonomy" id="2953240"/>
    <lineage>
        <taxon>Bacteria</taxon>
        <taxon>Bacillati</taxon>
        <taxon>Actinomycetota</taxon>
        <taxon>Actinomycetes</taxon>
        <taxon>Kitasatosporales</taxon>
        <taxon>Streptomycetaceae</taxon>
        <taxon>Streptomyces</taxon>
    </lineage>
</organism>
<evidence type="ECO:0000313" key="2">
    <source>
        <dbReference type="Proteomes" id="UP001057702"/>
    </source>
</evidence>
<evidence type="ECO:0000313" key="1">
    <source>
        <dbReference type="EMBL" id="MCQ4079591.1"/>
    </source>
</evidence>